<evidence type="ECO:0000313" key="2">
    <source>
        <dbReference type="EMBL" id="KAJ8969795.1"/>
    </source>
</evidence>
<dbReference type="InterPro" id="IPR043502">
    <property type="entry name" value="DNA/RNA_pol_sf"/>
</dbReference>
<name>A0ABQ9IZP8_9CUCU</name>
<dbReference type="InterPro" id="IPR001878">
    <property type="entry name" value="Znf_CCHC"/>
</dbReference>
<dbReference type="Pfam" id="PF18701">
    <property type="entry name" value="DUF5641"/>
    <property type="match status" value="1"/>
</dbReference>
<dbReference type="SUPFAM" id="SSF56672">
    <property type="entry name" value="DNA/RNA polymerases"/>
    <property type="match status" value="1"/>
</dbReference>
<dbReference type="PANTHER" id="PTHR47331:SF5">
    <property type="entry name" value="RIBONUCLEASE H"/>
    <property type="match status" value="1"/>
</dbReference>
<evidence type="ECO:0000259" key="1">
    <source>
        <dbReference type="SMART" id="SM00343"/>
    </source>
</evidence>
<feature type="domain" description="CCHC-type" evidence="1">
    <location>
        <begin position="319"/>
        <end position="335"/>
    </location>
</feature>
<comment type="caution">
    <text evidence="2">The sequence shown here is derived from an EMBL/GenBank/DDBJ whole genome shotgun (WGS) entry which is preliminary data.</text>
</comment>
<dbReference type="SMART" id="SM00343">
    <property type="entry name" value="ZnF_C2HC"/>
    <property type="match status" value="2"/>
</dbReference>
<dbReference type="Proteomes" id="UP001162164">
    <property type="component" value="Unassembled WGS sequence"/>
</dbReference>
<dbReference type="Pfam" id="PF03564">
    <property type="entry name" value="DUF1759"/>
    <property type="match status" value="1"/>
</dbReference>
<dbReference type="PANTHER" id="PTHR47331">
    <property type="entry name" value="PHD-TYPE DOMAIN-CONTAINING PROTEIN"/>
    <property type="match status" value="1"/>
</dbReference>
<organism evidence="2 3">
    <name type="scientific">Molorchus minor</name>
    <dbReference type="NCBI Taxonomy" id="1323400"/>
    <lineage>
        <taxon>Eukaryota</taxon>
        <taxon>Metazoa</taxon>
        <taxon>Ecdysozoa</taxon>
        <taxon>Arthropoda</taxon>
        <taxon>Hexapoda</taxon>
        <taxon>Insecta</taxon>
        <taxon>Pterygota</taxon>
        <taxon>Neoptera</taxon>
        <taxon>Endopterygota</taxon>
        <taxon>Coleoptera</taxon>
        <taxon>Polyphaga</taxon>
        <taxon>Cucujiformia</taxon>
        <taxon>Chrysomeloidea</taxon>
        <taxon>Cerambycidae</taxon>
        <taxon>Lamiinae</taxon>
        <taxon>Monochamini</taxon>
        <taxon>Molorchus</taxon>
    </lineage>
</organism>
<dbReference type="InterPro" id="IPR040676">
    <property type="entry name" value="DUF5641"/>
</dbReference>
<reference evidence="2" key="1">
    <citation type="journal article" date="2023" name="Insect Mol. Biol.">
        <title>Genome sequencing provides insights into the evolution of gene families encoding plant cell wall-degrading enzymes in longhorned beetles.</title>
        <authorList>
            <person name="Shin N.R."/>
            <person name="Okamura Y."/>
            <person name="Kirsch R."/>
            <person name="Pauchet Y."/>
        </authorList>
    </citation>
    <scope>NUCLEOTIDE SEQUENCE</scope>
    <source>
        <strain evidence="2">MMC_N1</strain>
    </source>
</reference>
<feature type="domain" description="CCHC-type" evidence="1">
    <location>
        <begin position="285"/>
        <end position="301"/>
    </location>
</feature>
<dbReference type="EMBL" id="JAPWTJ010001723">
    <property type="protein sequence ID" value="KAJ8969795.1"/>
    <property type="molecule type" value="Genomic_DNA"/>
</dbReference>
<keyword evidence="3" id="KW-1185">Reference proteome</keyword>
<proteinExistence type="predicted"/>
<sequence length="1257" mass="144122">MSKTDKENKLERAYARRENLFRRAQLCLDAGKDLKEHPESKSKLENFEIRFNQLDHVVLEYRKIVGEIVELKQEIKPNEPPSYQCLEAFEDVTDNIYYLATKYLKKPNVSISHTNEPVRSQIHMPKIDLMKFSGEDLTIWPLFYENFKQLVHLKPEISKAEKLQYLLSSLTGRALKTCTSVEPVPNNYDTIFALLKETYHDKRVLASMYLDPMSKLPPETVNAFELVRSENEIPSYDDLIKFIKRQCKIYKPEKTHASPNNSNTLNFNRNKSFVTNNSSPFNYKICLFCHKGAHLLKDCQSFKTSQFDIKFKFIKEKNLCLNCFSSKHRVNNCPSKFTCLKCKLKHHTYLHKEAEANTSNNANNDYSSYDSSVPSIVPMPNSNQATSNNNTECSQTLCSQIIKSAGPNFVLLSTALVKTFDKWGKEQTLRFLIDNASMSNLITTDCCKRLGLTYSKLSSNVQGIGGYVRPLKGRTSLTFFSKLSPYNRYAIEVVIIDHITNLLPDVQSDISSLEYLKCLPLADPTFFIPGKIDGILGASVFAEILGTHKISPGQDQPTAIQTALGYIVLGPSSVLVNNRPTQASHTFLTLNKLVEKMFEIEDISSPKSTSDDVLCEQYFTESVSRDDTGRYTVGLPFKESPLKLGNSYEIARKRLFSLERRLDQSPNIRLVYSEILQEYLDKGHMILVPNDKIDIPSFYAAHHCVWKQDSPSTPCRIVFDFSMKSDNGLSLNDLLYKGPKLQNNIVTILLNFRLFPICLGADIKAMYRQIKILESHRPYQRILWRFHPNDPVSVYQLNRVTFGCTSSPFLSLRVIQQLAQDESENFVEILDYVKRYIFMDDLLAGCFEMVKWVSNSREVLSHIPTEIQSPTVVDFEHSYFKILGLQYTPSTDEFGFKSQTIFDTYSASRGLLPSGLLEHPTWLSGPSWLKLPFEEWPVKSLNGYNQSEELTHEIMVNLLHSVVYVLRFARILPISNVMTNLDLVEAERHLIRAVQLKHFPEEYKLLSLNKVTCSNNLRRLNPFVHNGIIRVGGRISKAEISFDQRHPILLPKSDPLVVLLIDHYHKMYHHTGAHLLQSILSQQYWILSARSSIRSTHILTYEELNTLLIEIEALLNSRPLSVLSSDPNDLSAVTPAHFLYGSPLNSLHIVDNIDEPMSHLKRYKLLDAMISHFWNRWRREYLYTLQVRQKWNTPSNPPKIGMIVVIVQDNLPPLQWPLAVIEKLHPGSDGIIRVATVKTRHGTYLRPVIRLCPLPTQ</sequence>
<gene>
    <name evidence="2" type="ORF">NQ317_004059</name>
</gene>
<dbReference type="InterPro" id="IPR005312">
    <property type="entry name" value="DUF1759"/>
</dbReference>
<protein>
    <recommendedName>
        <fullName evidence="1">CCHC-type domain-containing protein</fullName>
    </recommendedName>
</protein>
<evidence type="ECO:0000313" key="3">
    <source>
        <dbReference type="Proteomes" id="UP001162164"/>
    </source>
</evidence>
<accession>A0ABQ9IZP8</accession>